<proteinExistence type="predicted"/>
<sequence length="196" mass="21770">MHTGIFLLFVTFSLSFTAAGLAIKHGVPEDGLLIQRRSPVVVDASRHVIERKSIIEDVPAPVVESGLSTVTDGEIMSKDDASASDQDPTTILKTRDQGHRDDDSQRRTADLEQRADRHGPGYGRRSDNLEQRADRHGPGYGRRSDNLEQRADRHGPGYGRRSDNLEQRADRHGPGYGKRSDDLEVLSERRGGEYGQ</sequence>
<evidence type="ECO:0000256" key="2">
    <source>
        <dbReference type="SAM" id="SignalP"/>
    </source>
</evidence>
<evidence type="ECO:0000313" key="4">
    <source>
        <dbReference type="Proteomes" id="UP000076837"/>
    </source>
</evidence>
<keyword evidence="4" id="KW-1185">Reference proteome</keyword>
<dbReference type="EMBL" id="JYNV01000015">
    <property type="protein sequence ID" value="KZM28519.1"/>
    <property type="molecule type" value="Genomic_DNA"/>
</dbReference>
<feature type="chain" id="PRO_5007844171" evidence="2">
    <location>
        <begin position="23"/>
        <end position="196"/>
    </location>
</feature>
<organism evidence="3 4">
    <name type="scientific">Didymella rabiei</name>
    <name type="common">Chickpea ascochyta blight fungus</name>
    <name type="synonym">Mycosphaerella rabiei</name>
    <dbReference type="NCBI Taxonomy" id="5454"/>
    <lineage>
        <taxon>Eukaryota</taxon>
        <taxon>Fungi</taxon>
        <taxon>Dikarya</taxon>
        <taxon>Ascomycota</taxon>
        <taxon>Pezizomycotina</taxon>
        <taxon>Dothideomycetes</taxon>
        <taxon>Pleosporomycetidae</taxon>
        <taxon>Pleosporales</taxon>
        <taxon>Pleosporineae</taxon>
        <taxon>Didymellaceae</taxon>
        <taxon>Ascochyta</taxon>
    </lineage>
</organism>
<protein>
    <submittedName>
        <fullName evidence="3">Uncharacterized protein</fullName>
    </submittedName>
</protein>
<comment type="caution">
    <text evidence="3">The sequence shown here is derived from an EMBL/GenBank/DDBJ whole genome shotgun (WGS) entry which is preliminary data.</text>
</comment>
<feature type="signal peptide" evidence="2">
    <location>
        <begin position="1"/>
        <end position="22"/>
    </location>
</feature>
<keyword evidence="2" id="KW-0732">Signal</keyword>
<dbReference type="Proteomes" id="UP000076837">
    <property type="component" value="Unassembled WGS sequence"/>
</dbReference>
<accession>A0A163M9H8</accession>
<reference evidence="3 4" key="1">
    <citation type="journal article" date="2016" name="Sci. Rep.">
        <title>Draft genome sequencing and secretome analysis of fungal phytopathogen Ascochyta rabiei provides insight into the necrotrophic effector repertoire.</title>
        <authorList>
            <person name="Verma S."/>
            <person name="Gazara R.K."/>
            <person name="Nizam S."/>
            <person name="Parween S."/>
            <person name="Chattopadhyay D."/>
            <person name="Verma P.K."/>
        </authorList>
    </citation>
    <scope>NUCLEOTIDE SEQUENCE [LARGE SCALE GENOMIC DNA]</scope>
    <source>
        <strain evidence="3 4">ArDII</strain>
    </source>
</reference>
<feature type="compositionally biased region" description="Polar residues" evidence="1">
    <location>
        <begin position="83"/>
        <end position="92"/>
    </location>
</feature>
<gene>
    <name evidence="3" type="ORF">ST47_g313</name>
</gene>
<feature type="region of interest" description="Disordered" evidence="1">
    <location>
        <begin position="73"/>
        <end position="196"/>
    </location>
</feature>
<evidence type="ECO:0000256" key="1">
    <source>
        <dbReference type="SAM" id="MobiDB-lite"/>
    </source>
</evidence>
<dbReference type="AlphaFoldDB" id="A0A163M9H8"/>
<evidence type="ECO:0000313" key="3">
    <source>
        <dbReference type="EMBL" id="KZM28519.1"/>
    </source>
</evidence>
<name>A0A163M9H8_DIDRA</name>
<feature type="compositionally biased region" description="Basic and acidic residues" evidence="1">
    <location>
        <begin position="93"/>
        <end position="196"/>
    </location>
</feature>